<keyword evidence="5" id="KW-1185">Reference proteome</keyword>
<dbReference type="Pfam" id="PF12849">
    <property type="entry name" value="PBP_like_2"/>
    <property type="match status" value="1"/>
</dbReference>
<dbReference type="Pfam" id="PF00691">
    <property type="entry name" value="OmpA"/>
    <property type="match status" value="1"/>
</dbReference>
<protein>
    <submittedName>
        <fullName evidence="4">Phosphate ABC transporter substrate-binding protein, PhoT family</fullName>
    </submittedName>
</protein>
<dbReference type="PANTHER" id="PTHR30570:SF1">
    <property type="entry name" value="PHOSPHATE-BINDING PROTEIN PSTS"/>
    <property type="match status" value="1"/>
</dbReference>
<dbReference type="AlphaFoldDB" id="A0A0D0Q9A3"/>
<evidence type="ECO:0000259" key="3">
    <source>
        <dbReference type="PROSITE" id="PS51123"/>
    </source>
</evidence>
<dbReference type="SUPFAM" id="SSF103088">
    <property type="entry name" value="OmpA-like"/>
    <property type="match status" value="1"/>
</dbReference>
<dbReference type="Gene3D" id="3.40.190.10">
    <property type="entry name" value="Periplasmic binding protein-like II"/>
    <property type="match status" value="2"/>
</dbReference>
<dbReference type="InterPro" id="IPR024370">
    <property type="entry name" value="PBP_domain"/>
</dbReference>
<dbReference type="InterPro" id="IPR050811">
    <property type="entry name" value="Phosphate_ABC_transporter"/>
</dbReference>
<dbReference type="eggNOG" id="COG2885">
    <property type="taxonomic scope" value="Bacteria"/>
</dbReference>
<dbReference type="InterPro" id="IPR036737">
    <property type="entry name" value="OmpA-like_sf"/>
</dbReference>
<gene>
    <name evidence="4" type="ORF">Wenmar_00382</name>
</gene>
<evidence type="ECO:0000313" key="5">
    <source>
        <dbReference type="Proteomes" id="UP000035100"/>
    </source>
</evidence>
<evidence type="ECO:0000313" key="4">
    <source>
        <dbReference type="EMBL" id="KIQ71004.1"/>
    </source>
</evidence>
<dbReference type="RefSeq" id="WP_018304500.1">
    <property type="nucleotide sequence ID" value="NZ_KB902314.1"/>
</dbReference>
<dbReference type="STRING" id="1123501.Wenmar_00382"/>
<dbReference type="GO" id="GO:0016020">
    <property type="term" value="C:membrane"/>
    <property type="evidence" value="ECO:0007669"/>
    <property type="project" value="UniProtKB-UniRule"/>
</dbReference>
<reference evidence="4 5" key="1">
    <citation type="submission" date="2013-01" db="EMBL/GenBank/DDBJ databases">
        <authorList>
            <person name="Fiebig A."/>
            <person name="Goeker M."/>
            <person name="Klenk H.-P.P."/>
        </authorList>
    </citation>
    <scope>NUCLEOTIDE SEQUENCE [LARGE SCALE GENOMIC DNA]</scope>
    <source>
        <strain evidence="4 5">DSM 24838</strain>
    </source>
</reference>
<keyword evidence="1" id="KW-0732">Signal</keyword>
<dbReference type="InterPro" id="IPR006665">
    <property type="entry name" value="OmpA-like"/>
</dbReference>
<evidence type="ECO:0000256" key="2">
    <source>
        <dbReference type="PROSITE-ProRule" id="PRU00473"/>
    </source>
</evidence>
<proteinExistence type="predicted"/>
<evidence type="ECO:0000256" key="1">
    <source>
        <dbReference type="ARBA" id="ARBA00022729"/>
    </source>
</evidence>
<dbReference type="PATRIC" id="fig|1123501.6.peg.441"/>
<comment type="caution">
    <text evidence="4">The sequence shown here is derived from an EMBL/GenBank/DDBJ whole genome shotgun (WGS) entry which is preliminary data.</text>
</comment>
<dbReference type="Proteomes" id="UP000035100">
    <property type="component" value="Unassembled WGS sequence"/>
</dbReference>
<dbReference type="PANTHER" id="PTHR30570">
    <property type="entry name" value="PERIPLASMIC PHOSPHATE BINDING COMPONENT OF PHOSPHATE ABC TRANSPORTER"/>
    <property type="match status" value="1"/>
</dbReference>
<dbReference type="EMBL" id="AONG01000003">
    <property type="protein sequence ID" value="KIQ71004.1"/>
    <property type="molecule type" value="Genomic_DNA"/>
</dbReference>
<dbReference type="PROSITE" id="PS51123">
    <property type="entry name" value="OMPA_2"/>
    <property type="match status" value="1"/>
</dbReference>
<dbReference type="OrthoDB" id="9790048at2"/>
<feature type="domain" description="OmpA-like" evidence="3">
    <location>
        <begin position="369"/>
        <end position="491"/>
    </location>
</feature>
<organism evidence="4 5">
    <name type="scientific">Wenxinia marina DSM 24838</name>
    <dbReference type="NCBI Taxonomy" id="1123501"/>
    <lineage>
        <taxon>Bacteria</taxon>
        <taxon>Pseudomonadati</taxon>
        <taxon>Pseudomonadota</taxon>
        <taxon>Alphaproteobacteria</taxon>
        <taxon>Rhodobacterales</taxon>
        <taxon>Roseobacteraceae</taxon>
        <taxon>Wenxinia</taxon>
    </lineage>
</organism>
<accession>A0A0D0Q9A3</accession>
<dbReference type="SUPFAM" id="SSF53850">
    <property type="entry name" value="Periplasmic binding protein-like II"/>
    <property type="match status" value="1"/>
</dbReference>
<dbReference type="eggNOG" id="COG0226">
    <property type="taxonomic scope" value="Bacteria"/>
</dbReference>
<dbReference type="Gene3D" id="3.30.1330.60">
    <property type="entry name" value="OmpA-like domain"/>
    <property type="match status" value="1"/>
</dbReference>
<dbReference type="CDD" id="cd07185">
    <property type="entry name" value="OmpA_C-like"/>
    <property type="match status" value="1"/>
</dbReference>
<name>A0A0D0Q9A3_9RHOB</name>
<sequence length="491" mass="51213">MRLGGMEVTGEALGFDGTYLRVMTDAGEVTLDYRGADCEGPGCPDPATWVPELRLSGAARLGELILPALVEGYARSRGFLATRDASVPDEVDYVLSDGEGGPAFARFAFRLTTTEDGIADLIAREADVAMAARTLSPDELRHAGAAGLGDLSRPGRVRVLALDALVPVAGQGQALSRLSLGDLADMLSGAVADWSEIGGTPAPVRLHVASDDSGQLQGVARRLLGRQGRIGAETVPHPDVAAAGAAAAGDPGGLALLPFEAPGLGRPLTLEGRCGMTMPPRSDAIRAEDYPLATPLMLFLPERRLAEPFQDFLAWLHTTDAQLVLRRAGVLGLQAVPVPVAEQGERLAAAVASAGPEVSLSDLQSLVGFMSGRVRLTPTFRFEGGRAELDAVSRSQVVNLAQAILDGAHDGRPLWLVGFSDAVGPAADNLALALDRAEAVRRAVLQALGGSLPEGVVVNVLAFGEALPIACDDSSWGRALNRRVELWTGAE</sequence>
<keyword evidence="2" id="KW-0472">Membrane</keyword>